<dbReference type="EMBL" id="DQ890022">
    <property type="protein sequence ID" value="ABT15818.1"/>
    <property type="molecule type" value="Genomic_DNA"/>
</dbReference>
<gene>
    <name evidence="1" type="primary">N533L</name>
    <name evidence="1" type="ORF">FR483_N533L</name>
</gene>
<dbReference type="Pfam" id="PF07150">
    <property type="entry name" value="DUF1390"/>
    <property type="match status" value="1"/>
</dbReference>
<name>A7J7N7_PBCVF</name>
<evidence type="ECO:0000313" key="2">
    <source>
        <dbReference type="Proteomes" id="UP000204095"/>
    </source>
</evidence>
<dbReference type="Proteomes" id="UP000204095">
    <property type="component" value="Segment"/>
</dbReference>
<dbReference type="KEGG" id="vg:5364443"/>
<protein>
    <submittedName>
        <fullName evidence="1">Uncharacterized protein N533L</fullName>
    </submittedName>
</protein>
<organism evidence="1 2">
    <name type="scientific">Paramecium bursaria Chlorella virus FR483</name>
    <name type="common">PBCV-FR483</name>
    <dbReference type="NCBI Taxonomy" id="399781"/>
    <lineage>
        <taxon>Viruses</taxon>
        <taxon>Varidnaviria</taxon>
        <taxon>Bamfordvirae</taxon>
        <taxon>Nucleocytoviricota</taxon>
        <taxon>Megaviricetes</taxon>
        <taxon>Algavirales</taxon>
        <taxon>Phycodnaviridae</taxon>
        <taxon>Chlorovirus</taxon>
        <taxon>Chlorovirus conductrix</taxon>
        <taxon>Paramecium bursaria Chlorella virus A1</taxon>
    </lineage>
</organism>
<sequence>MSIYKTHRTSFYLCGCGFETIHPGNASRHKKTSCGHTMKSESRNFVWEEDIKKINTSGNVSSITTRDVEIMNNIGTQINNINITLQVPDKTVIASIQEAVKNQDCIEELRCADPQQIPAILFKYTRGTKAEQKVIKYDADKNVVRHVDPVTGKEVAKDLKRYRNEYLVKNADVYDDDYYIPYMPPRVQRSMKEMSTPSFDSGKKKEKQIPAADVIKMCASGDHRMYKFPVETKKFYTDVAENVDNEIKSTGKDEL</sequence>
<reference evidence="1 2" key="1">
    <citation type="journal article" date="2007" name="Virology">
        <title>Sequence and annotation of the 314-kb MT325 and the 321-kb FR483 viruses that infect Chlorella Pbi.</title>
        <authorList>
            <person name="Fitzgerald L.A."/>
            <person name="Graves M.V."/>
            <person name="Li X."/>
            <person name="Feldblyum T."/>
            <person name="Hartigan J."/>
            <person name="Van Etten J.L."/>
        </authorList>
    </citation>
    <scope>NUCLEOTIDE SEQUENCE [LARGE SCALE GENOMIC DNA]</scope>
    <source>
        <strain evidence="1 2">FR483</strain>
    </source>
</reference>
<dbReference type="GeneID" id="5364443"/>
<proteinExistence type="predicted"/>
<organismHost>
    <name type="scientific">Paramecium bursaria</name>
    <dbReference type="NCBI Taxonomy" id="74790"/>
</organismHost>
<dbReference type="RefSeq" id="YP_001426165.1">
    <property type="nucleotide sequence ID" value="NC_008603.1"/>
</dbReference>
<dbReference type="OrthoDB" id="7925at10239"/>
<dbReference type="InterPro" id="IPR009820">
    <property type="entry name" value="DUF1390"/>
</dbReference>
<evidence type="ECO:0000313" key="1">
    <source>
        <dbReference type="EMBL" id="ABT15818.1"/>
    </source>
</evidence>
<accession>A7J7N7</accession>